<evidence type="ECO:0000256" key="2">
    <source>
        <dbReference type="ARBA" id="ARBA00022606"/>
    </source>
</evidence>
<sequence>MAAGPGAFEDTLKNTNIMLRMMGIPPCDEPYPDTLLALLKRNIGFIGSFLLLVYTTLGEVIYLVQMFRGSEVSFLEVTFQTPCIGYCLIGVLKMILLAVRRNTIAELVQLFRTKWKVVIISNENWTVCEETMRPAIRVTSVTALANVVMGIAFTMLPMAEMLYHWLHSGSWVRQLAFNIWWPFDVFAGTRYFWFSYPLYVIIGFNGIIIHMAFDCLFCILAAHLCMHFRILKHNIEKVVDVSEEGRAGNEGRLQDAIVEHQDLIGCSAFLQDVFGDVLFLNFLGSSIIICIQAFMITTVSGYTLIKFVLFMLCFLIELLMLCAYGEDIVQSSGAVADAAYSCKWYEEERLFKSSILQILHTAQKPIVLTAWKIWPIQMVTFRGPNVAQAQVAHSPWGRADDQSENYFLPASGTVITRTGESAFVSWLTSRSRASRCAI</sequence>
<gene>
    <name evidence="10" type="ORF">ZHAS_00019253</name>
</gene>
<dbReference type="GO" id="GO:0005886">
    <property type="term" value="C:plasma membrane"/>
    <property type="evidence" value="ECO:0007669"/>
    <property type="project" value="TreeGrafter"/>
</dbReference>
<dbReference type="EnsemblMetazoa" id="ASIC019253-RA">
    <property type="protein sequence ID" value="ASIC019253-PA"/>
    <property type="gene ID" value="ASIC019253"/>
</dbReference>
<keyword evidence="2" id="KW-0716">Sensory transduction</keyword>
<feature type="transmembrane region" description="Helical" evidence="9">
    <location>
        <begin position="302"/>
        <end position="324"/>
    </location>
</feature>
<dbReference type="EMBL" id="KE525350">
    <property type="protein sequence ID" value="KFB50905.1"/>
    <property type="molecule type" value="Genomic_DNA"/>
</dbReference>
<evidence type="ECO:0000313" key="12">
    <source>
        <dbReference type="Proteomes" id="UP000030765"/>
    </source>
</evidence>
<keyword evidence="12" id="KW-1185">Reference proteome</keyword>
<evidence type="ECO:0000313" key="10">
    <source>
        <dbReference type="EMBL" id="KFB50905.1"/>
    </source>
</evidence>
<proteinExistence type="predicted"/>
<keyword evidence="6 9" id="KW-0472">Membrane</keyword>
<dbReference type="GO" id="GO:0005549">
    <property type="term" value="F:odorant binding"/>
    <property type="evidence" value="ECO:0007669"/>
    <property type="project" value="InterPro"/>
</dbReference>
<dbReference type="OrthoDB" id="7789606at2759"/>
<dbReference type="Pfam" id="PF02949">
    <property type="entry name" value="7tm_6"/>
    <property type="match status" value="1"/>
</dbReference>
<evidence type="ECO:0000256" key="7">
    <source>
        <dbReference type="ARBA" id="ARBA00023170"/>
    </source>
</evidence>
<feature type="transmembrane region" description="Helical" evidence="9">
    <location>
        <begin position="199"/>
        <end position="222"/>
    </location>
</feature>
<keyword evidence="7" id="KW-0675">Receptor</keyword>
<accession>A0A084WL11</accession>
<comment type="subcellular location">
    <subcellularLocation>
        <location evidence="1">Membrane</location>
        <topology evidence="1">Multi-pass membrane protein</topology>
    </subcellularLocation>
</comment>
<reference evidence="11" key="2">
    <citation type="submission" date="2020-05" db="UniProtKB">
        <authorList>
            <consortium name="EnsemblMetazoa"/>
        </authorList>
    </citation>
    <scope>IDENTIFICATION</scope>
</reference>
<dbReference type="VEuPathDB" id="VectorBase:ASIS019943"/>
<dbReference type="VEuPathDB" id="VectorBase:ASIC019253"/>
<feature type="transmembrane region" description="Helical" evidence="9">
    <location>
        <begin position="77"/>
        <end position="99"/>
    </location>
</feature>
<feature type="transmembrane region" description="Helical" evidence="9">
    <location>
        <begin position="43"/>
        <end position="65"/>
    </location>
</feature>
<organism evidence="10">
    <name type="scientific">Anopheles sinensis</name>
    <name type="common">Mosquito</name>
    <dbReference type="NCBI Taxonomy" id="74873"/>
    <lineage>
        <taxon>Eukaryota</taxon>
        <taxon>Metazoa</taxon>
        <taxon>Ecdysozoa</taxon>
        <taxon>Arthropoda</taxon>
        <taxon>Hexapoda</taxon>
        <taxon>Insecta</taxon>
        <taxon>Pterygota</taxon>
        <taxon>Neoptera</taxon>
        <taxon>Endopterygota</taxon>
        <taxon>Diptera</taxon>
        <taxon>Nematocera</taxon>
        <taxon>Culicoidea</taxon>
        <taxon>Culicidae</taxon>
        <taxon>Anophelinae</taxon>
        <taxon>Anopheles</taxon>
    </lineage>
</organism>
<dbReference type="InterPro" id="IPR004117">
    <property type="entry name" value="7tm6_olfct_rcpt"/>
</dbReference>
<dbReference type="OMA" id="IIHMAFD"/>
<name>A0A084WL11_ANOSI</name>
<protein>
    <submittedName>
        <fullName evidence="10">AGAP006167-PA-like protein</fullName>
    </submittedName>
</protein>
<evidence type="ECO:0000313" key="11">
    <source>
        <dbReference type="EnsemblMetazoa" id="ASIC019253-PA"/>
    </source>
</evidence>
<dbReference type="Proteomes" id="UP000030765">
    <property type="component" value="Unassembled WGS sequence"/>
</dbReference>
<dbReference type="GO" id="GO:0004984">
    <property type="term" value="F:olfactory receptor activity"/>
    <property type="evidence" value="ECO:0007669"/>
    <property type="project" value="InterPro"/>
</dbReference>
<dbReference type="PANTHER" id="PTHR21137">
    <property type="entry name" value="ODORANT RECEPTOR"/>
    <property type="match status" value="1"/>
</dbReference>
<keyword evidence="8" id="KW-0807">Transducer</keyword>
<evidence type="ECO:0000256" key="3">
    <source>
        <dbReference type="ARBA" id="ARBA00022692"/>
    </source>
</evidence>
<reference evidence="10 12" key="1">
    <citation type="journal article" date="2014" name="BMC Genomics">
        <title>Genome sequence of Anopheles sinensis provides insight into genetics basis of mosquito competence for malaria parasites.</title>
        <authorList>
            <person name="Zhou D."/>
            <person name="Zhang D."/>
            <person name="Ding G."/>
            <person name="Shi L."/>
            <person name="Hou Q."/>
            <person name="Ye Y."/>
            <person name="Xu Y."/>
            <person name="Zhou H."/>
            <person name="Xiong C."/>
            <person name="Li S."/>
            <person name="Yu J."/>
            <person name="Hong S."/>
            <person name="Yu X."/>
            <person name="Zou P."/>
            <person name="Chen C."/>
            <person name="Chang X."/>
            <person name="Wang W."/>
            <person name="Lv Y."/>
            <person name="Sun Y."/>
            <person name="Ma L."/>
            <person name="Shen B."/>
            <person name="Zhu C."/>
        </authorList>
    </citation>
    <scope>NUCLEOTIDE SEQUENCE [LARGE SCALE GENOMIC DNA]</scope>
</reference>
<dbReference type="STRING" id="74873.A0A084WL11"/>
<keyword evidence="5 9" id="KW-1133">Transmembrane helix</keyword>
<evidence type="ECO:0000256" key="4">
    <source>
        <dbReference type="ARBA" id="ARBA00022725"/>
    </source>
</evidence>
<dbReference type="PANTHER" id="PTHR21137:SF44">
    <property type="entry name" value="ODORANT RECEPTOR 13A-RELATED"/>
    <property type="match status" value="1"/>
</dbReference>
<dbReference type="EMBL" id="ATLV01024165">
    <property type="status" value="NOT_ANNOTATED_CDS"/>
    <property type="molecule type" value="Genomic_DNA"/>
</dbReference>
<keyword evidence="4" id="KW-0552">Olfaction</keyword>
<dbReference type="AlphaFoldDB" id="A0A084WL11"/>
<keyword evidence="3 9" id="KW-0812">Transmembrane</keyword>
<evidence type="ECO:0000256" key="9">
    <source>
        <dbReference type="SAM" id="Phobius"/>
    </source>
</evidence>
<evidence type="ECO:0000256" key="1">
    <source>
        <dbReference type="ARBA" id="ARBA00004141"/>
    </source>
</evidence>
<dbReference type="GO" id="GO:0007165">
    <property type="term" value="P:signal transduction"/>
    <property type="evidence" value="ECO:0007669"/>
    <property type="project" value="UniProtKB-KW"/>
</dbReference>
<feature type="transmembrane region" description="Helical" evidence="9">
    <location>
        <begin position="143"/>
        <end position="163"/>
    </location>
</feature>
<evidence type="ECO:0000256" key="8">
    <source>
        <dbReference type="ARBA" id="ARBA00023224"/>
    </source>
</evidence>
<feature type="transmembrane region" description="Helical" evidence="9">
    <location>
        <begin position="277"/>
        <end position="296"/>
    </location>
</feature>
<evidence type="ECO:0000256" key="5">
    <source>
        <dbReference type="ARBA" id="ARBA00022989"/>
    </source>
</evidence>
<evidence type="ECO:0000256" key="6">
    <source>
        <dbReference type="ARBA" id="ARBA00023136"/>
    </source>
</evidence>